<feature type="domain" description="AB hydrolase-1" evidence="2">
    <location>
        <begin position="74"/>
        <end position="304"/>
    </location>
</feature>
<dbReference type="EMBL" id="QLTA01000027">
    <property type="protein sequence ID" value="RAR79118.1"/>
    <property type="molecule type" value="Genomic_DNA"/>
</dbReference>
<dbReference type="InterPro" id="IPR029058">
    <property type="entry name" value="AB_hydrolase_fold"/>
</dbReference>
<feature type="chain" id="PRO_5016254153" evidence="1">
    <location>
        <begin position="26"/>
        <end position="320"/>
    </location>
</feature>
<keyword evidence="1" id="KW-0732">Signal</keyword>
<name>A0A328YZ10_9BURK</name>
<evidence type="ECO:0000313" key="3">
    <source>
        <dbReference type="EMBL" id="RAR79118.1"/>
    </source>
</evidence>
<protein>
    <submittedName>
        <fullName evidence="3">Pimeloyl-ACP methyl ester carboxylesterase</fullName>
    </submittedName>
</protein>
<dbReference type="SUPFAM" id="SSF53474">
    <property type="entry name" value="alpha/beta-Hydrolases"/>
    <property type="match status" value="1"/>
</dbReference>
<dbReference type="Gene3D" id="3.40.50.1820">
    <property type="entry name" value="alpha/beta hydrolase"/>
    <property type="match status" value="1"/>
</dbReference>
<dbReference type="PRINTS" id="PR00111">
    <property type="entry name" value="ABHYDROLASE"/>
</dbReference>
<sequence length="320" mass="34236">MLYLSRVGLCLLALSATLLPACATADKPPVAASSPATIAATPGTTWNTVPTQVLSAGGIDFAYRELGRKNTGTPVILLTHLAAVLDNWDPRVVDGIAEKHHVVAFDYRGVGASTGSPANTIEQMADDAITFIKAKGFEQVDLFGFSMGGMIAQEIVLKEPQLVRKLILTGTGPAGGPGISTVAGVANLDLLRAAFTGQDPKQYLFFTRTPNGIQAGKAFLGRLQERTENRDKEIAAGAYVAQLQALSAWGQKRPADLSVVRQPVLVANGEEDRMVPTRNTYDLARRLPHSELIVYPDAGHGGIFQYHDDFVRKALAFLAK</sequence>
<organism evidence="3 4">
    <name type="scientific">Paracidovorax anthurii</name>
    <dbReference type="NCBI Taxonomy" id="78229"/>
    <lineage>
        <taxon>Bacteria</taxon>
        <taxon>Pseudomonadati</taxon>
        <taxon>Pseudomonadota</taxon>
        <taxon>Betaproteobacteria</taxon>
        <taxon>Burkholderiales</taxon>
        <taxon>Comamonadaceae</taxon>
        <taxon>Paracidovorax</taxon>
    </lineage>
</organism>
<evidence type="ECO:0000259" key="2">
    <source>
        <dbReference type="Pfam" id="PF00561"/>
    </source>
</evidence>
<dbReference type="PANTHER" id="PTHR43433:SF5">
    <property type="entry name" value="AB HYDROLASE-1 DOMAIN-CONTAINING PROTEIN"/>
    <property type="match status" value="1"/>
</dbReference>
<dbReference type="InterPro" id="IPR050471">
    <property type="entry name" value="AB_hydrolase"/>
</dbReference>
<dbReference type="InterPro" id="IPR000073">
    <property type="entry name" value="AB_hydrolase_1"/>
</dbReference>
<comment type="caution">
    <text evidence="3">The sequence shown here is derived from an EMBL/GenBank/DDBJ whole genome shotgun (WGS) entry which is preliminary data.</text>
</comment>
<keyword evidence="4" id="KW-1185">Reference proteome</keyword>
<dbReference type="OrthoDB" id="9798888at2"/>
<dbReference type="Proteomes" id="UP000248856">
    <property type="component" value="Unassembled WGS sequence"/>
</dbReference>
<accession>A0A328YZ10</accession>
<gene>
    <name evidence="3" type="ORF">AX018_10279</name>
</gene>
<evidence type="ECO:0000313" key="4">
    <source>
        <dbReference type="Proteomes" id="UP000248856"/>
    </source>
</evidence>
<evidence type="ECO:0000256" key="1">
    <source>
        <dbReference type="SAM" id="SignalP"/>
    </source>
</evidence>
<reference evidence="3 4" key="1">
    <citation type="submission" date="2018-06" db="EMBL/GenBank/DDBJ databases">
        <title>Genomic Encyclopedia of Archaeal and Bacterial Type Strains, Phase II (KMG-II): from individual species to whole genera.</title>
        <authorList>
            <person name="Goeker M."/>
        </authorList>
    </citation>
    <scope>NUCLEOTIDE SEQUENCE [LARGE SCALE GENOMIC DNA]</scope>
    <source>
        <strain evidence="3 4">CFPB 3232</strain>
    </source>
</reference>
<dbReference type="Pfam" id="PF00561">
    <property type="entry name" value="Abhydrolase_1"/>
    <property type="match status" value="1"/>
</dbReference>
<feature type="signal peptide" evidence="1">
    <location>
        <begin position="1"/>
        <end position="25"/>
    </location>
</feature>
<proteinExistence type="predicted"/>
<dbReference type="AlphaFoldDB" id="A0A328YZ10"/>
<dbReference type="RefSeq" id="WP_111878012.1">
    <property type="nucleotide sequence ID" value="NZ_CBCSGC010000094.1"/>
</dbReference>
<dbReference type="PANTHER" id="PTHR43433">
    <property type="entry name" value="HYDROLASE, ALPHA/BETA FOLD FAMILY PROTEIN"/>
    <property type="match status" value="1"/>
</dbReference>